<evidence type="ECO:0008006" key="4">
    <source>
        <dbReference type="Google" id="ProtNLM"/>
    </source>
</evidence>
<sequence>MWSTGCTGTADYENDKVMTDTSSSLSSAPTISTGSAFPTPSISDGSSSYMSCSEGTGSEHIYPQSGNLDDEDEEFHAPFPINPPSRRRKIALRYRREFRIRDIHWSDYEDNAPKKPPPVSPIFTKGKIADPLTPCDNPGDEYDIEVTAETSLDSNNQFPPSLNDLERCIMILSTHSPTPVSFRPEYLLSQSVWFANAWNSYGQRMLRVSNITRENLVLFREFLMTGRYTLPWKDSKIAGTREEIELLLSFPQHQPAILERHIDLYLIGHKYKVAELLSYSFTEIYKIIAKEDLESLGAHLRFKHGSMFMINTFVKSRFELISKVYQWIQGTNELKYLLAKSMAEDWTIYSDALEWYSTPIGFTMADIHNVLSEFMKDVMDQADFRGPEQVSGMSETAFQKEYVEWFDQGGEDVISCDAEESLDLEWESDEEISEQLLQPVDSTYQQLGIGQVPLATNHDNFEQTIDPRFLRNGDPQDMEIDEFDASVLNAHWLYGV</sequence>
<evidence type="ECO:0000313" key="3">
    <source>
        <dbReference type="Proteomes" id="UP000276215"/>
    </source>
</evidence>
<feature type="compositionally biased region" description="Low complexity" evidence="1">
    <location>
        <begin position="19"/>
        <end position="35"/>
    </location>
</feature>
<evidence type="ECO:0000256" key="1">
    <source>
        <dbReference type="SAM" id="MobiDB-lite"/>
    </source>
</evidence>
<accession>A0A3N4K902</accession>
<gene>
    <name evidence="2" type="ORF">L873DRAFT_1841918</name>
</gene>
<proteinExistence type="predicted"/>
<name>A0A3N4K902_9PEZI</name>
<evidence type="ECO:0000313" key="2">
    <source>
        <dbReference type="EMBL" id="RPB02435.1"/>
    </source>
</evidence>
<feature type="compositionally biased region" description="Polar residues" evidence="1">
    <location>
        <begin position="36"/>
        <end position="56"/>
    </location>
</feature>
<dbReference type="Proteomes" id="UP000276215">
    <property type="component" value="Unassembled WGS sequence"/>
</dbReference>
<dbReference type="EMBL" id="ML120368">
    <property type="protein sequence ID" value="RPB02435.1"/>
    <property type="molecule type" value="Genomic_DNA"/>
</dbReference>
<reference evidence="2 3" key="1">
    <citation type="journal article" date="2018" name="Nat. Ecol. Evol.">
        <title>Pezizomycetes genomes reveal the molecular basis of ectomycorrhizal truffle lifestyle.</title>
        <authorList>
            <person name="Murat C."/>
            <person name="Payen T."/>
            <person name="Noel B."/>
            <person name="Kuo A."/>
            <person name="Morin E."/>
            <person name="Chen J."/>
            <person name="Kohler A."/>
            <person name="Krizsan K."/>
            <person name="Balestrini R."/>
            <person name="Da Silva C."/>
            <person name="Montanini B."/>
            <person name="Hainaut M."/>
            <person name="Levati E."/>
            <person name="Barry K.W."/>
            <person name="Belfiori B."/>
            <person name="Cichocki N."/>
            <person name="Clum A."/>
            <person name="Dockter R.B."/>
            <person name="Fauchery L."/>
            <person name="Guy J."/>
            <person name="Iotti M."/>
            <person name="Le Tacon F."/>
            <person name="Lindquist E.A."/>
            <person name="Lipzen A."/>
            <person name="Malagnac F."/>
            <person name="Mello A."/>
            <person name="Molinier V."/>
            <person name="Miyauchi S."/>
            <person name="Poulain J."/>
            <person name="Riccioni C."/>
            <person name="Rubini A."/>
            <person name="Sitrit Y."/>
            <person name="Splivallo R."/>
            <person name="Traeger S."/>
            <person name="Wang M."/>
            <person name="Zifcakova L."/>
            <person name="Wipf D."/>
            <person name="Zambonelli A."/>
            <person name="Paolocci F."/>
            <person name="Nowrousian M."/>
            <person name="Ottonello S."/>
            <person name="Baldrian P."/>
            <person name="Spatafora J.W."/>
            <person name="Henrissat B."/>
            <person name="Nagy L.G."/>
            <person name="Aury J.M."/>
            <person name="Wincker P."/>
            <person name="Grigoriev I.V."/>
            <person name="Bonfante P."/>
            <person name="Martin F.M."/>
        </authorList>
    </citation>
    <scope>NUCLEOTIDE SEQUENCE [LARGE SCALE GENOMIC DNA]</scope>
    <source>
        <strain evidence="2 3">120613-1</strain>
    </source>
</reference>
<protein>
    <recommendedName>
        <fullName evidence="4">BTB domain-containing protein</fullName>
    </recommendedName>
</protein>
<dbReference type="AlphaFoldDB" id="A0A3N4K902"/>
<feature type="region of interest" description="Disordered" evidence="1">
    <location>
        <begin position="19"/>
        <end position="82"/>
    </location>
</feature>
<organism evidence="2 3">
    <name type="scientific">Choiromyces venosus 120613-1</name>
    <dbReference type="NCBI Taxonomy" id="1336337"/>
    <lineage>
        <taxon>Eukaryota</taxon>
        <taxon>Fungi</taxon>
        <taxon>Dikarya</taxon>
        <taxon>Ascomycota</taxon>
        <taxon>Pezizomycotina</taxon>
        <taxon>Pezizomycetes</taxon>
        <taxon>Pezizales</taxon>
        <taxon>Tuberaceae</taxon>
        <taxon>Choiromyces</taxon>
    </lineage>
</organism>
<keyword evidence="3" id="KW-1185">Reference proteome</keyword>